<evidence type="ECO:0000259" key="2">
    <source>
        <dbReference type="Pfam" id="PF18039"/>
    </source>
</evidence>
<dbReference type="PANTHER" id="PTHR12876">
    <property type="entry name" value="N4BP1-RELATED"/>
    <property type="match status" value="1"/>
</dbReference>
<dbReference type="InterPro" id="IPR051101">
    <property type="entry name" value="ZC3H12/N4BP1_RNase_Reg"/>
</dbReference>
<organism evidence="3 4">
    <name type="scientific">Clarias magur</name>
    <name type="common">Asian catfish</name>
    <name type="synonym">Macropteronotus magur</name>
    <dbReference type="NCBI Taxonomy" id="1594786"/>
    <lineage>
        <taxon>Eukaryota</taxon>
        <taxon>Metazoa</taxon>
        <taxon>Chordata</taxon>
        <taxon>Craniata</taxon>
        <taxon>Vertebrata</taxon>
        <taxon>Euteleostomi</taxon>
        <taxon>Actinopterygii</taxon>
        <taxon>Neopterygii</taxon>
        <taxon>Teleostei</taxon>
        <taxon>Ostariophysi</taxon>
        <taxon>Siluriformes</taxon>
        <taxon>Clariidae</taxon>
        <taxon>Clarias</taxon>
    </lineage>
</organism>
<keyword evidence="4" id="KW-1185">Reference proteome</keyword>
<dbReference type="GO" id="GO:0036464">
    <property type="term" value="C:cytoplasmic ribonucleoprotein granule"/>
    <property type="evidence" value="ECO:0007669"/>
    <property type="project" value="TreeGrafter"/>
</dbReference>
<dbReference type="PANTHER" id="PTHR12876:SF10">
    <property type="entry name" value="ENDORIBONUCLEASE ZC3H12A"/>
    <property type="match status" value="1"/>
</dbReference>
<dbReference type="GO" id="GO:0003729">
    <property type="term" value="F:mRNA binding"/>
    <property type="evidence" value="ECO:0007669"/>
    <property type="project" value="TreeGrafter"/>
</dbReference>
<name>A0A8J4TK36_CLAMG</name>
<dbReference type="Proteomes" id="UP000727407">
    <property type="component" value="Unassembled WGS sequence"/>
</dbReference>
<dbReference type="AlphaFoldDB" id="A0A8J4TK36"/>
<feature type="compositionally biased region" description="Polar residues" evidence="1">
    <location>
        <begin position="52"/>
        <end position="65"/>
    </location>
</feature>
<feature type="domain" description="Rege-1 UBA-like" evidence="2">
    <location>
        <begin position="7"/>
        <end position="47"/>
    </location>
</feature>
<sequence>HGTSDFQLKVDFFRKLGYSPQEVQAALLKLGSDTDTNAVLGELVRSGVRESPTGNQESDDGSSGFSHCGGGTSS</sequence>
<dbReference type="GO" id="GO:0004521">
    <property type="term" value="F:RNA endonuclease activity"/>
    <property type="evidence" value="ECO:0007669"/>
    <property type="project" value="TreeGrafter"/>
</dbReference>
<feature type="region of interest" description="Disordered" evidence="1">
    <location>
        <begin position="45"/>
        <end position="74"/>
    </location>
</feature>
<dbReference type="Pfam" id="PF18039">
    <property type="entry name" value="UBA_6"/>
    <property type="match status" value="1"/>
</dbReference>
<proteinExistence type="predicted"/>
<protein>
    <submittedName>
        <fullName evidence="3">Endoribonuclease ZC3H12A-like</fullName>
    </submittedName>
</protein>
<comment type="caution">
    <text evidence="3">The sequence shown here is derived from an EMBL/GenBank/DDBJ whole genome shotgun (WGS) entry which is preliminary data.</text>
</comment>
<accession>A0A8J4TK36</accession>
<dbReference type="OrthoDB" id="392925at2759"/>
<feature type="non-terminal residue" evidence="3">
    <location>
        <position position="1"/>
    </location>
</feature>
<feature type="non-terminal residue" evidence="3">
    <location>
        <position position="74"/>
    </location>
</feature>
<evidence type="ECO:0000256" key="1">
    <source>
        <dbReference type="SAM" id="MobiDB-lite"/>
    </source>
</evidence>
<reference evidence="3" key="1">
    <citation type="submission" date="2020-07" db="EMBL/GenBank/DDBJ databases">
        <title>Clarias magur genome sequencing, assembly and annotation.</title>
        <authorList>
            <person name="Kushwaha B."/>
            <person name="Kumar R."/>
            <person name="Das P."/>
            <person name="Joshi C.G."/>
            <person name="Kumar D."/>
            <person name="Nagpure N.S."/>
            <person name="Pandey M."/>
            <person name="Agarwal S."/>
            <person name="Srivastava S."/>
            <person name="Singh M."/>
            <person name="Sahoo L."/>
            <person name="Jayasankar P."/>
            <person name="Meher P.K."/>
            <person name="Koringa P.G."/>
            <person name="Iquebal M.A."/>
            <person name="Das S.P."/>
            <person name="Bit A."/>
            <person name="Patnaik S."/>
            <person name="Patel N."/>
            <person name="Shah T.M."/>
            <person name="Hinsu A."/>
            <person name="Jena J.K."/>
        </authorList>
    </citation>
    <scope>NUCLEOTIDE SEQUENCE</scope>
    <source>
        <strain evidence="3">CIFAMagur01</strain>
        <tissue evidence="3">Testis</tissue>
    </source>
</reference>
<evidence type="ECO:0000313" key="4">
    <source>
        <dbReference type="Proteomes" id="UP000727407"/>
    </source>
</evidence>
<dbReference type="GO" id="GO:0005634">
    <property type="term" value="C:nucleus"/>
    <property type="evidence" value="ECO:0007669"/>
    <property type="project" value="TreeGrafter"/>
</dbReference>
<dbReference type="InterPro" id="IPR040546">
    <property type="entry name" value="Rege-1_UBA-like"/>
</dbReference>
<dbReference type="EMBL" id="QNUK01000168">
    <property type="protein sequence ID" value="KAF5899426.1"/>
    <property type="molecule type" value="Genomic_DNA"/>
</dbReference>
<dbReference type="GO" id="GO:0061158">
    <property type="term" value="P:3'-UTR-mediated mRNA destabilization"/>
    <property type="evidence" value="ECO:0007669"/>
    <property type="project" value="TreeGrafter"/>
</dbReference>
<gene>
    <name evidence="3" type="ORF">DAT39_010891</name>
</gene>
<evidence type="ECO:0000313" key="3">
    <source>
        <dbReference type="EMBL" id="KAF5899426.1"/>
    </source>
</evidence>